<dbReference type="Proteomes" id="UP000199614">
    <property type="component" value="Unassembled WGS sequence"/>
</dbReference>
<reference evidence="1 2" key="1">
    <citation type="submission" date="2016-10" db="EMBL/GenBank/DDBJ databases">
        <authorList>
            <person name="de Groot N.N."/>
        </authorList>
    </citation>
    <scope>NUCLEOTIDE SEQUENCE [LARGE SCALE GENOMIC DNA]</scope>
    <source>
        <strain evidence="1 2">CGMCC 4.1877</strain>
    </source>
</reference>
<accession>A0A1I4ZL25</accession>
<sequence length="103" mass="10867">MSAIGTGLSDLWIPLGLPPAVMLVTLVLARFESRVLGDCRVVDRREPTVATEEFRDVRVPDVPTVPVPAAPPDGPAVAGDEHWEVMSPALAGAPPAVLPGRPR</sequence>
<keyword evidence="2" id="KW-1185">Reference proteome</keyword>
<organism evidence="1 2">
    <name type="scientific">Pseudonocardia ammonioxydans</name>
    <dbReference type="NCBI Taxonomy" id="260086"/>
    <lineage>
        <taxon>Bacteria</taxon>
        <taxon>Bacillati</taxon>
        <taxon>Actinomycetota</taxon>
        <taxon>Actinomycetes</taxon>
        <taxon>Pseudonocardiales</taxon>
        <taxon>Pseudonocardiaceae</taxon>
        <taxon>Pseudonocardia</taxon>
    </lineage>
</organism>
<evidence type="ECO:0000313" key="1">
    <source>
        <dbReference type="EMBL" id="SFN50976.1"/>
    </source>
</evidence>
<evidence type="ECO:0000313" key="2">
    <source>
        <dbReference type="Proteomes" id="UP000199614"/>
    </source>
</evidence>
<dbReference type="AlphaFoldDB" id="A0A1I4ZL25"/>
<gene>
    <name evidence="1" type="ORF">SAMN05216207_1015128</name>
</gene>
<name>A0A1I4ZL25_PSUAM</name>
<protein>
    <submittedName>
        <fullName evidence="1">Uncharacterized protein</fullName>
    </submittedName>
</protein>
<dbReference type="EMBL" id="FOUY01000015">
    <property type="protein sequence ID" value="SFN50976.1"/>
    <property type="molecule type" value="Genomic_DNA"/>
</dbReference>
<proteinExistence type="predicted"/>